<keyword evidence="1" id="KW-0732">Signal</keyword>
<dbReference type="EMBL" id="JABANE010000114">
    <property type="protein sequence ID" value="NME71789.1"/>
    <property type="molecule type" value="Genomic_DNA"/>
</dbReference>
<protein>
    <submittedName>
        <fullName evidence="2">Uncharacterized protein</fullName>
    </submittedName>
</protein>
<proteinExistence type="predicted"/>
<organism evidence="2 3">
    <name type="scientific">Flammeovirga aprica JL-4</name>
    <dbReference type="NCBI Taxonomy" id="694437"/>
    <lineage>
        <taxon>Bacteria</taxon>
        <taxon>Pseudomonadati</taxon>
        <taxon>Bacteroidota</taxon>
        <taxon>Cytophagia</taxon>
        <taxon>Cytophagales</taxon>
        <taxon>Flammeovirgaceae</taxon>
        <taxon>Flammeovirga</taxon>
    </lineage>
</organism>
<keyword evidence="3" id="KW-1185">Reference proteome</keyword>
<feature type="chain" id="PRO_5031253368" evidence="1">
    <location>
        <begin position="23"/>
        <end position="124"/>
    </location>
</feature>
<reference evidence="2 3" key="1">
    <citation type="submission" date="2020-04" db="EMBL/GenBank/DDBJ databases">
        <title>Flammeovirga sp. SR4, a novel species isolated from seawater.</title>
        <authorList>
            <person name="Wang X."/>
        </authorList>
    </citation>
    <scope>NUCLEOTIDE SEQUENCE [LARGE SCALE GENOMIC DNA]</scope>
    <source>
        <strain evidence="2 3">ATCC 23126</strain>
    </source>
</reference>
<dbReference type="Proteomes" id="UP000576082">
    <property type="component" value="Unassembled WGS sequence"/>
</dbReference>
<dbReference type="AlphaFoldDB" id="A0A7X9XCM4"/>
<evidence type="ECO:0000313" key="2">
    <source>
        <dbReference type="EMBL" id="NME71789.1"/>
    </source>
</evidence>
<evidence type="ECO:0000256" key="1">
    <source>
        <dbReference type="SAM" id="SignalP"/>
    </source>
</evidence>
<sequence length="124" mass="14127">MKSLQYLLFFLMLFSISGYCNAQSSSEEVLATKLNEIFEDISDRKTPPGEVGRLIEYGSSLFAPKAKIEVDYMGTNVEDKFYSPRKYLIRVSKMPEHGIIIKAKDIESIDRKGRITGLKIIEII</sequence>
<feature type="signal peptide" evidence="1">
    <location>
        <begin position="1"/>
        <end position="22"/>
    </location>
</feature>
<accession>A0A7X9XCM4</accession>
<dbReference type="RefSeq" id="WP_169659995.1">
    <property type="nucleotide sequence ID" value="NZ_JABANE010000114.1"/>
</dbReference>
<name>A0A7X9XCM4_9BACT</name>
<comment type="caution">
    <text evidence="2">The sequence shown here is derived from an EMBL/GenBank/DDBJ whole genome shotgun (WGS) entry which is preliminary data.</text>
</comment>
<evidence type="ECO:0000313" key="3">
    <source>
        <dbReference type="Proteomes" id="UP000576082"/>
    </source>
</evidence>
<gene>
    <name evidence="2" type="ORF">HHU12_27740</name>
</gene>